<feature type="transmembrane region" description="Helical" evidence="1">
    <location>
        <begin position="36"/>
        <end position="56"/>
    </location>
</feature>
<evidence type="ECO:0000313" key="3">
    <source>
        <dbReference type="Proteomes" id="UP001420932"/>
    </source>
</evidence>
<gene>
    <name evidence="2" type="ORF">Syun_025599</name>
</gene>
<protein>
    <submittedName>
        <fullName evidence="2">Uncharacterized protein</fullName>
    </submittedName>
</protein>
<keyword evidence="3" id="KW-1185">Reference proteome</keyword>
<organism evidence="2 3">
    <name type="scientific">Stephania yunnanensis</name>
    <dbReference type="NCBI Taxonomy" id="152371"/>
    <lineage>
        <taxon>Eukaryota</taxon>
        <taxon>Viridiplantae</taxon>
        <taxon>Streptophyta</taxon>
        <taxon>Embryophyta</taxon>
        <taxon>Tracheophyta</taxon>
        <taxon>Spermatophyta</taxon>
        <taxon>Magnoliopsida</taxon>
        <taxon>Ranunculales</taxon>
        <taxon>Menispermaceae</taxon>
        <taxon>Menispermoideae</taxon>
        <taxon>Cissampelideae</taxon>
        <taxon>Stephania</taxon>
    </lineage>
</organism>
<comment type="caution">
    <text evidence="2">The sequence shown here is derived from an EMBL/GenBank/DDBJ whole genome shotgun (WGS) entry which is preliminary data.</text>
</comment>
<evidence type="ECO:0000256" key="1">
    <source>
        <dbReference type="SAM" id="Phobius"/>
    </source>
</evidence>
<reference evidence="2 3" key="1">
    <citation type="submission" date="2024-01" db="EMBL/GenBank/DDBJ databases">
        <title>Genome assemblies of Stephania.</title>
        <authorList>
            <person name="Yang L."/>
        </authorList>
    </citation>
    <scope>NUCLEOTIDE SEQUENCE [LARGE SCALE GENOMIC DNA]</scope>
    <source>
        <strain evidence="2">YNDBR</strain>
        <tissue evidence="2">Leaf</tissue>
    </source>
</reference>
<dbReference type="EMBL" id="JBBNAF010000011">
    <property type="protein sequence ID" value="KAK9098554.1"/>
    <property type="molecule type" value="Genomic_DNA"/>
</dbReference>
<name>A0AAP0ESF9_9MAGN</name>
<dbReference type="Proteomes" id="UP001420932">
    <property type="component" value="Unassembled WGS sequence"/>
</dbReference>
<feature type="transmembrane region" description="Helical" evidence="1">
    <location>
        <begin position="12"/>
        <end position="30"/>
    </location>
</feature>
<keyword evidence="1" id="KW-0812">Transmembrane</keyword>
<keyword evidence="1" id="KW-0472">Membrane</keyword>
<dbReference type="AlphaFoldDB" id="A0AAP0ESF9"/>
<accession>A0AAP0ESF9</accession>
<keyword evidence="1" id="KW-1133">Transmembrane helix</keyword>
<proteinExistence type="predicted"/>
<evidence type="ECO:0000313" key="2">
    <source>
        <dbReference type="EMBL" id="KAK9098554.1"/>
    </source>
</evidence>
<sequence length="93" mass="9797">MPQRQSSRGPFQLRTSSSILIHSIIGQLLIGAQSVVGAGVAGVILAAGLAVAALSLSKRIAPDESSHKTKQKANTLKLARDGFTYISHKTQMD</sequence>